<dbReference type="OrthoDB" id="6260321at2759"/>
<evidence type="ECO:0000256" key="1">
    <source>
        <dbReference type="SAM" id="SignalP"/>
    </source>
</evidence>
<feature type="chain" id="PRO_5020979538" evidence="1">
    <location>
        <begin position="23"/>
        <end position="99"/>
    </location>
</feature>
<evidence type="ECO:0000313" key="3">
    <source>
        <dbReference type="Proteomes" id="UP000308267"/>
    </source>
</evidence>
<proteinExistence type="predicted"/>
<organism evidence="2 3">
    <name type="scientific">Opisthorchis felineus</name>
    <dbReference type="NCBI Taxonomy" id="147828"/>
    <lineage>
        <taxon>Eukaryota</taxon>
        <taxon>Metazoa</taxon>
        <taxon>Spiralia</taxon>
        <taxon>Lophotrochozoa</taxon>
        <taxon>Platyhelminthes</taxon>
        <taxon>Trematoda</taxon>
        <taxon>Digenea</taxon>
        <taxon>Opisthorchiida</taxon>
        <taxon>Opisthorchiata</taxon>
        <taxon>Opisthorchiidae</taxon>
        <taxon>Opisthorchis</taxon>
    </lineage>
</organism>
<keyword evidence="1" id="KW-0732">Signal</keyword>
<comment type="caution">
    <text evidence="2">The sequence shown here is derived from an EMBL/GenBank/DDBJ whole genome shotgun (WGS) entry which is preliminary data.</text>
</comment>
<name>A0A4S2M217_OPIFE</name>
<feature type="signal peptide" evidence="1">
    <location>
        <begin position="1"/>
        <end position="22"/>
    </location>
</feature>
<evidence type="ECO:0000313" key="2">
    <source>
        <dbReference type="EMBL" id="TGZ67797.1"/>
    </source>
</evidence>
<keyword evidence="3" id="KW-1185">Reference proteome</keyword>
<accession>A0A4S2M217</accession>
<dbReference type="Proteomes" id="UP000308267">
    <property type="component" value="Unassembled WGS sequence"/>
</dbReference>
<reference evidence="2 3" key="1">
    <citation type="journal article" date="2019" name="BMC Genomics">
        <title>New insights from Opisthorchis felineus genome: update on genomics of the epidemiologically important liver flukes.</title>
        <authorList>
            <person name="Ershov N.I."/>
            <person name="Mordvinov V.A."/>
            <person name="Prokhortchouk E.B."/>
            <person name="Pakharukova M.Y."/>
            <person name="Gunbin K.V."/>
            <person name="Ustyantsev K."/>
            <person name="Genaev M.A."/>
            <person name="Blinov A.G."/>
            <person name="Mazur A."/>
            <person name="Boulygina E."/>
            <person name="Tsygankova S."/>
            <person name="Khrameeva E."/>
            <person name="Chekanov N."/>
            <person name="Fan G."/>
            <person name="Xiao A."/>
            <person name="Zhang H."/>
            <person name="Xu X."/>
            <person name="Yang H."/>
            <person name="Solovyev V."/>
            <person name="Lee S.M."/>
            <person name="Liu X."/>
            <person name="Afonnikov D.A."/>
            <person name="Skryabin K.G."/>
        </authorList>
    </citation>
    <scope>NUCLEOTIDE SEQUENCE [LARGE SCALE GENOMIC DNA]</scope>
    <source>
        <strain evidence="2">AK-0245</strain>
        <tissue evidence="2">Whole organism</tissue>
    </source>
</reference>
<sequence length="99" mass="11411">MIGYFLLHVIFVCCDMITPSSAFTVGVMPVQPEDHGYFDYPLWFWHKDGEQPALLRRSDSGPDLEKRSHFDPILFRKRILNGIYPETPIGRSNLETLAV</sequence>
<dbReference type="EMBL" id="SJOL01006400">
    <property type="protein sequence ID" value="TGZ67797.1"/>
    <property type="molecule type" value="Genomic_DNA"/>
</dbReference>
<protein>
    <submittedName>
        <fullName evidence="2">Uncharacterized protein</fullName>
    </submittedName>
</protein>
<dbReference type="AlphaFoldDB" id="A0A4S2M217"/>
<gene>
    <name evidence="2" type="ORF">CRM22_004604</name>
</gene>